<dbReference type="PROSITE" id="PS51257">
    <property type="entry name" value="PROKAR_LIPOPROTEIN"/>
    <property type="match status" value="1"/>
</dbReference>
<dbReference type="PANTHER" id="PTHR33361:SF2">
    <property type="entry name" value="DUF885 DOMAIN-CONTAINING PROTEIN"/>
    <property type="match status" value="1"/>
</dbReference>
<dbReference type="AlphaFoldDB" id="A0A220UHS2"/>
<dbReference type="KEGG" id="sbj:CF168_00500"/>
<protein>
    <submittedName>
        <fullName evidence="1">DUF885 domain-containing protein</fullName>
    </submittedName>
</protein>
<reference evidence="1 2" key="1">
    <citation type="submission" date="2017-07" db="EMBL/GenBank/DDBJ databases">
        <title>Phenotypical and genomic characterization of a clinical isolate of Shewanella bicestrii sp. nov. producing an extended-spectrum beta-lactamase and a new oxacillinase variant.</title>
        <authorList>
            <person name="Jousset A.B."/>
            <person name="Bonnin R.A."/>
            <person name="Girlich D."/>
            <person name="Dabos L."/>
            <person name="Potron A."/>
            <person name="Dortet L."/>
            <person name="Glaser P."/>
            <person name="Naas T."/>
        </authorList>
    </citation>
    <scope>NUCLEOTIDE SEQUENCE [LARGE SCALE GENOMIC DNA]</scope>
    <source>
        <strain evidence="1 2">JAB-1</strain>
    </source>
</reference>
<dbReference type="PANTHER" id="PTHR33361">
    <property type="entry name" value="GLR0591 PROTEIN"/>
    <property type="match status" value="1"/>
</dbReference>
<dbReference type="EMBL" id="CP022358">
    <property type="protein sequence ID" value="ASK67452.1"/>
    <property type="molecule type" value="Genomic_DNA"/>
</dbReference>
<proteinExistence type="predicted"/>
<dbReference type="InterPro" id="IPR010281">
    <property type="entry name" value="DUF885"/>
</dbReference>
<evidence type="ECO:0000313" key="2">
    <source>
        <dbReference type="Proteomes" id="UP000198367"/>
    </source>
</evidence>
<sequence length="635" mass="69998">MSNPMKRIINALMLAMLATGCSDPNPTQTNQTAEQAKAEKAVQVLSLKQQLAPITQRYFALRPEIATYYGVAEDEAGKDVLSKLTDYSPSGENHRRKALKAILTELNTIDASQLSASEQVSLGSIKSEIAGALLPAETVAYGTMLGEYGVWFLPYVVNHLSGLHVEFPGYMEDKFAVTTPEQAKAYLNRLTMYPAAMGTVIDKLDQDVQMGVIPPDFIIDKTIAVLQQQLVHHANEHPLVSSFKAKLTAAQVPESEALVNSAAELVETKYYPATRQLISALQAVRLKATHVTGLGHQPQGAKLYKAMIKHLANSEMTPDEIHQLGLDEVARITAEMDVLLKQVGYRKGTVGERMQRLLKDPKYIYPNTPEGKQQLMTDIHGYLTKVNAKLPLWFGLLPNQEVAVEAVPDSRAAATSGAFYDAPSQDGSRKGTFWISLYDMAALPSYSLQTLTYHETNPGHHLQTLIGLSDTLPLLSTIFYSNAAGEGWALYAERLAAEMGMYQDNPINDLGRLQSELHRAVRLVVDTGMHAKDWSREQAIDYAVATEGIHLSEATGEIERYVVWPGQALGYKLGELKIIELRTKAKKALGDKFDIKVFHDRLLENGALPLDLLEQKMDQWLESAKAANAAAETKV</sequence>
<name>A0A220UHS2_9GAMM</name>
<organism evidence="1 2">
    <name type="scientific">Shewanella bicestrii</name>
    <dbReference type="NCBI Taxonomy" id="2018305"/>
    <lineage>
        <taxon>Bacteria</taxon>
        <taxon>Pseudomonadati</taxon>
        <taxon>Pseudomonadota</taxon>
        <taxon>Gammaproteobacteria</taxon>
        <taxon>Alteromonadales</taxon>
        <taxon>Shewanellaceae</taxon>
        <taxon>Shewanella</taxon>
    </lineage>
</organism>
<evidence type="ECO:0000313" key="1">
    <source>
        <dbReference type="EMBL" id="ASK67452.1"/>
    </source>
</evidence>
<gene>
    <name evidence="1" type="ORF">CF168_00500</name>
</gene>
<dbReference type="Proteomes" id="UP000198367">
    <property type="component" value="Chromosome"/>
</dbReference>
<keyword evidence="2" id="KW-1185">Reference proteome</keyword>
<accession>A0A220UHS2</accession>
<dbReference type="Pfam" id="PF05960">
    <property type="entry name" value="DUF885"/>
    <property type="match status" value="1"/>
</dbReference>